<evidence type="ECO:0000313" key="2">
    <source>
        <dbReference type="EMBL" id="PVH26621.1"/>
    </source>
</evidence>
<dbReference type="Pfam" id="PF03929">
    <property type="entry name" value="PepSY_TM"/>
    <property type="match status" value="1"/>
</dbReference>
<gene>
    <name evidence="2" type="ORF">DC487_03140</name>
</gene>
<evidence type="ECO:0000313" key="3">
    <source>
        <dbReference type="Proteomes" id="UP000245627"/>
    </source>
</evidence>
<feature type="transmembrane region" description="Helical" evidence="1">
    <location>
        <begin position="159"/>
        <end position="179"/>
    </location>
</feature>
<comment type="caution">
    <text evidence="2">The sequence shown here is derived from an EMBL/GenBank/DDBJ whole genome shotgun (WGS) entry which is preliminary data.</text>
</comment>
<feature type="transmembrane region" description="Helical" evidence="1">
    <location>
        <begin position="211"/>
        <end position="234"/>
    </location>
</feature>
<name>A0A2T8HMF6_9SPHI</name>
<dbReference type="AlphaFoldDB" id="A0A2T8HMF6"/>
<keyword evidence="1" id="KW-0812">Transmembrane</keyword>
<keyword evidence="1" id="KW-1133">Transmembrane helix</keyword>
<feature type="transmembrane region" description="Helical" evidence="1">
    <location>
        <begin position="21"/>
        <end position="46"/>
    </location>
</feature>
<accession>A0A2T8HMF6</accession>
<dbReference type="OrthoDB" id="111691at2"/>
<keyword evidence="3" id="KW-1185">Reference proteome</keyword>
<keyword evidence="1" id="KW-0472">Membrane</keyword>
<evidence type="ECO:0000256" key="1">
    <source>
        <dbReference type="SAM" id="Phobius"/>
    </source>
</evidence>
<organism evidence="2 3">
    <name type="scientific">Sphingobacterium corticibacter</name>
    <dbReference type="NCBI Taxonomy" id="2171749"/>
    <lineage>
        <taxon>Bacteria</taxon>
        <taxon>Pseudomonadati</taxon>
        <taxon>Bacteroidota</taxon>
        <taxon>Sphingobacteriia</taxon>
        <taxon>Sphingobacteriales</taxon>
        <taxon>Sphingobacteriaceae</taxon>
        <taxon>Sphingobacterium</taxon>
    </lineage>
</organism>
<protein>
    <submittedName>
        <fullName evidence="2">PepSY domain-containing protein</fullName>
    </submittedName>
</protein>
<reference evidence="2 3" key="1">
    <citation type="submission" date="2018-04" db="EMBL/GenBank/DDBJ databases">
        <title>Sphingobacterium cortibacter sp. nov.</title>
        <authorList>
            <person name="Li Y."/>
        </authorList>
    </citation>
    <scope>NUCLEOTIDE SEQUENCE [LARGE SCALE GENOMIC DNA]</scope>
    <source>
        <strain evidence="2 3">2c-3</strain>
    </source>
</reference>
<dbReference type="PANTHER" id="PTHR34219:SF3">
    <property type="entry name" value="BLL7967 PROTEIN"/>
    <property type="match status" value="1"/>
</dbReference>
<dbReference type="PANTHER" id="PTHR34219">
    <property type="entry name" value="IRON-REGULATED INNER MEMBRANE PROTEIN-RELATED"/>
    <property type="match status" value="1"/>
</dbReference>
<sequence>MYTREKRTKKGKTLLRQINDWLHLWLGLASGIIVFIVSITGCFYAFQREIKDALEPWRFVEVKPEGFVRPSILLDTAAKYMPGKQASGLTYSDETGAAAVGYFGNENGKRTFHVIFLNPYTGEFVRKQQTVGGDKFDFFQFVIDGHRALWLPYEIGRPIVGVATLVFIVLLITGLVMWWPKRWTRATREQSFKIKWKARFKRVNYDLHNVLGFYSLLFALALGVTGLVYSFAWFDQAVYYIASGGEHKPEHHHPHSDLANKDRDWTAAISPLDSAWYETMKQVDHFGGMYMTPHLADDDDSYEILVYNDVSSFYNQSAFFYDRYTLQPLEQEGSKYSESKFADRLTMLNYDIHVGSVGGFPGKVLALLISLICASLPITGFLVWLNKRK</sequence>
<dbReference type="RefSeq" id="WP_116774479.1">
    <property type="nucleotide sequence ID" value="NZ_QDKG01000001.1"/>
</dbReference>
<feature type="transmembrane region" description="Helical" evidence="1">
    <location>
        <begin position="364"/>
        <end position="385"/>
    </location>
</feature>
<dbReference type="Proteomes" id="UP000245627">
    <property type="component" value="Unassembled WGS sequence"/>
</dbReference>
<dbReference type="EMBL" id="QDKG01000001">
    <property type="protein sequence ID" value="PVH26621.1"/>
    <property type="molecule type" value="Genomic_DNA"/>
</dbReference>
<proteinExistence type="predicted"/>
<dbReference type="InterPro" id="IPR005625">
    <property type="entry name" value="PepSY-ass_TM"/>
</dbReference>